<keyword evidence="3 9" id="KW-0378">Hydrolase</keyword>
<comment type="catalytic activity">
    <reaction evidence="5">
        <text>[protein]-L-glutamate 5-O-methyl ester + H2O = L-glutamyl-[protein] + methanol + H(+)</text>
        <dbReference type="Rhea" id="RHEA:23236"/>
        <dbReference type="Rhea" id="RHEA-COMP:10208"/>
        <dbReference type="Rhea" id="RHEA-COMP:10311"/>
        <dbReference type="ChEBI" id="CHEBI:15377"/>
        <dbReference type="ChEBI" id="CHEBI:15378"/>
        <dbReference type="ChEBI" id="CHEBI:17790"/>
        <dbReference type="ChEBI" id="CHEBI:29973"/>
        <dbReference type="ChEBI" id="CHEBI:82795"/>
        <dbReference type="EC" id="3.1.1.61"/>
    </reaction>
</comment>
<dbReference type="PROSITE" id="PS50110">
    <property type="entry name" value="RESPONSE_REGULATORY"/>
    <property type="match status" value="1"/>
</dbReference>
<gene>
    <name evidence="9" type="ORF">MNBD_GAMMA23-2074</name>
</gene>
<dbReference type="PANTHER" id="PTHR42872">
    <property type="entry name" value="PROTEIN-GLUTAMATE METHYLESTERASE/PROTEIN-GLUTAMINE GLUTAMINASE"/>
    <property type="match status" value="1"/>
</dbReference>
<evidence type="ECO:0000256" key="4">
    <source>
        <dbReference type="ARBA" id="ARBA00039140"/>
    </source>
</evidence>
<dbReference type="InterPro" id="IPR035909">
    <property type="entry name" value="CheB_C"/>
</dbReference>
<dbReference type="SUPFAM" id="SSF52738">
    <property type="entry name" value="Methylesterase CheB, C-terminal domain"/>
    <property type="match status" value="1"/>
</dbReference>
<dbReference type="Pfam" id="PF01339">
    <property type="entry name" value="CheB_methylest"/>
    <property type="match status" value="1"/>
</dbReference>
<dbReference type="AlphaFoldDB" id="A0A3B0ZJ35"/>
<dbReference type="SUPFAM" id="SSF52172">
    <property type="entry name" value="CheY-like"/>
    <property type="match status" value="1"/>
</dbReference>
<dbReference type="InterPro" id="IPR011006">
    <property type="entry name" value="CheY-like_superfamily"/>
</dbReference>
<organism evidence="9">
    <name type="scientific">hydrothermal vent metagenome</name>
    <dbReference type="NCBI Taxonomy" id="652676"/>
    <lineage>
        <taxon>unclassified sequences</taxon>
        <taxon>metagenomes</taxon>
        <taxon>ecological metagenomes</taxon>
    </lineage>
</organism>
<keyword evidence="1" id="KW-0963">Cytoplasm</keyword>
<dbReference type="Pfam" id="PF00072">
    <property type="entry name" value="Response_reg"/>
    <property type="match status" value="1"/>
</dbReference>
<feature type="domain" description="Response regulatory" evidence="7">
    <location>
        <begin position="4"/>
        <end position="121"/>
    </location>
</feature>
<evidence type="ECO:0000256" key="6">
    <source>
        <dbReference type="SAM" id="MobiDB-lite"/>
    </source>
</evidence>
<dbReference type="InterPro" id="IPR000673">
    <property type="entry name" value="Sig_transdc_resp-reg_Me-estase"/>
</dbReference>
<dbReference type="SMART" id="SM00448">
    <property type="entry name" value="REC"/>
    <property type="match status" value="1"/>
</dbReference>
<proteinExistence type="inferred from homology"/>
<dbReference type="EMBL" id="UOFT01000033">
    <property type="protein sequence ID" value="VAW93478.1"/>
    <property type="molecule type" value="Genomic_DNA"/>
</dbReference>
<evidence type="ECO:0000256" key="2">
    <source>
        <dbReference type="ARBA" id="ARBA00022553"/>
    </source>
</evidence>
<feature type="domain" description="CheB-type methylesterase" evidence="8">
    <location>
        <begin position="176"/>
        <end position="366"/>
    </location>
</feature>
<dbReference type="PROSITE" id="PS50122">
    <property type="entry name" value="CHEB"/>
    <property type="match status" value="1"/>
</dbReference>
<reference evidence="9" key="1">
    <citation type="submission" date="2018-06" db="EMBL/GenBank/DDBJ databases">
        <authorList>
            <person name="Zhirakovskaya E."/>
        </authorList>
    </citation>
    <scope>NUCLEOTIDE SEQUENCE</scope>
</reference>
<dbReference type="CDD" id="cd16432">
    <property type="entry name" value="CheB_Rec"/>
    <property type="match status" value="1"/>
</dbReference>
<dbReference type="PANTHER" id="PTHR42872:SF3">
    <property type="entry name" value="PROTEIN-GLUTAMATE METHYLESTERASE_PROTEIN-GLUTAMINE GLUTAMINASE 1"/>
    <property type="match status" value="1"/>
</dbReference>
<evidence type="ECO:0000259" key="7">
    <source>
        <dbReference type="PROSITE" id="PS50110"/>
    </source>
</evidence>
<dbReference type="NCBIfam" id="NF001965">
    <property type="entry name" value="PRK00742.1"/>
    <property type="match status" value="1"/>
</dbReference>
<dbReference type="PIRSF" id="PIRSF000876">
    <property type="entry name" value="RR_chemtxs_CheB"/>
    <property type="match status" value="1"/>
</dbReference>
<evidence type="ECO:0000256" key="3">
    <source>
        <dbReference type="ARBA" id="ARBA00022801"/>
    </source>
</evidence>
<dbReference type="GO" id="GO:0000156">
    <property type="term" value="F:phosphorelay response regulator activity"/>
    <property type="evidence" value="ECO:0007669"/>
    <property type="project" value="InterPro"/>
</dbReference>
<feature type="region of interest" description="Disordered" evidence="6">
    <location>
        <begin position="133"/>
        <end position="160"/>
    </location>
</feature>
<dbReference type="GO" id="GO:0005737">
    <property type="term" value="C:cytoplasm"/>
    <property type="evidence" value="ECO:0007669"/>
    <property type="project" value="InterPro"/>
</dbReference>
<accession>A0A3B0ZJ35</accession>
<dbReference type="InterPro" id="IPR008248">
    <property type="entry name" value="CheB-like"/>
</dbReference>
<dbReference type="InterPro" id="IPR001789">
    <property type="entry name" value="Sig_transdc_resp-reg_receiver"/>
</dbReference>
<evidence type="ECO:0000256" key="1">
    <source>
        <dbReference type="ARBA" id="ARBA00022490"/>
    </source>
</evidence>
<evidence type="ECO:0000259" key="8">
    <source>
        <dbReference type="PROSITE" id="PS50122"/>
    </source>
</evidence>
<name>A0A3B0ZJ35_9ZZZZ</name>
<evidence type="ECO:0000313" key="9">
    <source>
        <dbReference type="EMBL" id="VAW93478.1"/>
    </source>
</evidence>
<evidence type="ECO:0000256" key="5">
    <source>
        <dbReference type="ARBA" id="ARBA00048267"/>
    </source>
</evidence>
<protein>
    <recommendedName>
        <fullName evidence="4">protein-glutamate methylesterase</fullName>
        <ecNumber evidence="4">3.1.1.61</ecNumber>
    </recommendedName>
</protein>
<dbReference type="GO" id="GO:0006935">
    <property type="term" value="P:chemotaxis"/>
    <property type="evidence" value="ECO:0007669"/>
    <property type="project" value="InterPro"/>
</dbReference>
<dbReference type="HAMAP" id="MF_00099">
    <property type="entry name" value="CheB_chemtxs"/>
    <property type="match status" value="1"/>
</dbReference>
<dbReference type="CDD" id="cd17541">
    <property type="entry name" value="REC_CheB-like"/>
    <property type="match status" value="1"/>
</dbReference>
<dbReference type="FunFam" id="3.40.50.2300:FF:000077">
    <property type="entry name" value="Chemotaxis response regulator"/>
    <property type="match status" value="1"/>
</dbReference>
<keyword evidence="2" id="KW-0597">Phosphoprotein</keyword>
<sequence>MAIRVLVVDDSGFFRRRVKEILESDPMLEVVGLAENGEQAIEAVKNLKPDVVTMDIEMPIMDGITATRKIMQSTPTSIIMFSSLTTDGAKSTLDALDAGAVDFLPKRFEDISKDKEEAKKLLCQRVKALGYGSPSLRNNSSTSSTVNRTSATDIKSEKTGTPVRAASPILKAKENLSAKINLVAIGTSTGGPVALQKVLVDLPADFPVPVVVIQHMPGSFTGAFSERLDQQCKIHVKEAESGDKLKAGFAYIAPGGKQMIVEKVAGQLTLRIVDEIPNQTYKPSVDVTYASINKVVPKNTLAVILTGMGADGCKGAMLLHQSGSIVWAQDENSCVVYGMPAAVVDAGITEKIMDISKVGVSIAKRV</sequence>
<dbReference type="Gene3D" id="3.40.50.180">
    <property type="entry name" value="Methylesterase CheB, C-terminal domain"/>
    <property type="match status" value="1"/>
</dbReference>
<dbReference type="Gene3D" id="3.40.50.2300">
    <property type="match status" value="1"/>
</dbReference>
<feature type="compositionally biased region" description="Low complexity" evidence="6">
    <location>
        <begin position="133"/>
        <end position="150"/>
    </location>
</feature>
<dbReference type="EC" id="3.1.1.61" evidence="4"/>
<dbReference type="GO" id="GO:0008984">
    <property type="term" value="F:protein-glutamate methylesterase activity"/>
    <property type="evidence" value="ECO:0007669"/>
    <property type="project" value="UniProtKB-EC"/>
</dbReference>